<dbReference type="AlphaFoldDB" id="A0A3N0IZF7"/>
<dbReference type="RefSeq" id="WP_114547745.1">
    <property type="nucleotide sequence ID" value="NZ_CATYHD010000093.1"/>
</dbReference>
<evidence type="ECO:0000313" key="3">
    <source>
        <dbReference type="EMBL" id="RNM42379.1"/>
    </source>
</evidence>
<evidence type="ECO:0000313" key="2">
    <source>
        <dbReference type="EMBL" id="RDB65113.1"/>
    </source>
</evidence>
<name>A0A3N0IZF7_9ACTN</name>
<evidence type="ECO:0000313" key="5">
    <source>
        <dbReference type="Proteomes" id="UP000270112"/>
    </source>
</evidence>
<accession>A0A3N0IZF7</accession>
<dbReference type="Gene3D" id="3.90.70.10">
    <property type="entry name" value="Cysteine proteinases"/>
    <property type="match status" value="1"/>
</dbReference>
<gene>
    <name evidence="2" type="ORF">C1876_16130</name>
    <name evidence="3" type="ORF">DMP09_04950</name>
</gene>
<reference evidence="3" key="3">
    <citation type="journal article" date="2019" name="Microbiol. Resour. Announc.">
        <title>Draft Genome Sequences of Type Strains of Gordonibacter faecihominis, Paraeggerthella hongkongensis, Parvibacter caecicola,Slackia equolifaciens, Slackia faecicanis, and Slackia isoflavoniconvertens.</title>
        <authorList>
            <person name="Danylec N."/>
            <person name="Stoll D.A."/>
            <person name="Dotsch A."/>
            <person name="Huch M."/>
        </authorList>
    </citation>
    <scope>NUCLEOTIDE SEQUENCE</scope>
    <source>
        <strain evidence="3">DSM 16107</strain>
    </source>
</reference>
<dbReference type="EMBL" id="PPTT01000040">
    <property type="protein sequence ID" value="RDB65113.1"/>
    <property type="molecule type" value="Genomic_DNA"/>
</dbReference>
<protein>
    <recommendedName>
        <fullName evidence="6">Peptidase C39-like domain-containing protein</fullName>
    </recommendedName>
</protein>
<reference evidence="5" key="2">
    <citation type="submission" date="2018-05" db="EMBL/GenBank/DDBJ databases">
        <title>Genome Sequencing of selected type strains of the family Eggerthellaceae.</title>
        <authorList>
            <person name="Danylec N."/>
            <person name="Stoll D.A."/>
            <person name="Doetsch A."/>
            <person name="Huch M."/>
        </authorList>
    </citation>
    <scope>NUCLEOTIDE SEQUENCE [LARGE SCALE GENOMIC DNA]</scope>
    <source>
        <strain evidence="5">DSM 16107</strain>
    </source>
</reference>
<dbReference type="OrthoDB" id="3173320at2"/>
<organism evidence="3 5">
    <name type="scientific">Eggerthella sinensis</name>
    <dbReference type="NCBI Taxonomy" id="242230"/>
    <lineage>
        <taxon>Bacteria</taxon>
        <taxon>Bacillati</taxon>
        <taxon>Actinomycetota</taxon>
        <taxon>Coriobacteriia</taxon>
        <taxon>Eggerthellales</taxon>
        <taxon>Eggerthellaceae</taxon>
        <taxon>Eggerthella</taxon>
    </lineage>
</organism>
<keyword evidence="4" id="KW-1185">Reference proteome</keyword>
<keyword evidence="1" id="KW-0472">Membrane</keyword>
<keyword evidence="1" id="KW-1133">Transmembrane helix</keyword>
<evidence type="ECO:0008006" key="6">
    <source>
        <dbReference type="Google" id="ProtNLM"/>
    </source>
</evidence>
<comment type="caution">
    <text evidence="3">The sequence shown here is derived from an EMBL/GenBank/DDBJ whole genome shotgun (WGS) entry which is preliminary data.</text>
</comment>
<proteinExistence type="predicted"/>
<evidence type="ECO:0000256" key="1">
    <source>
        <dbReference type="SAM" id="Phobius"/>
    </source>
</evidence>
<dbReference type="Proteomes" id="UP000253817">
    <property type="component" value="Unassembled WGS sequence"/>
</dbReference>
<feature type="transmembrane region" description="Helical" evidence="1">
    <location>
        <begin position="84"/>
        <end position="107"/>
    </location>
</feature>
<evidence type="ECO:0000313" key="4">
    <source>
        <dbReference type="Proteomes" id="UP000253817"/>
    </source>
</evidence>
<dbReference type="EMBL" id="QICC01000013">
    <property type="protein sequence ID" value="RNM42379.1"/>
    <property type="molecule type" value="Genomic_DNA"/>
</dbReference>
<dbReference type="Proteomes" id="UP000270112">
    <property type="component" value="Unassembled WGS sequence"/>
</dbReference>
<sequence>MPYRGLLYFVAQSASSDYRADPYATERRCLPNRTHGIRYASAPKRTTCIKTYSPSEAVRPVCAGTSAAAHPAHQRIEPGRVAKAVLLMVLVAIVSALLGIFAARAIVGAVDDTVVPFANATESASATGTSSISTPQSSWELGVTPTLYQDDPQWADRPYGSGTIGDAGAAPLCLAMVYIETTGDATTGPVEVASYAQRSGFAGASDASGLLTDGAADLGLTAREIEPNELAMRRELIGDRPIIAAMKANSAFGPSATYVVVTGIDEHGMLAVNDPLSRDHTSRHWTFDDITSQATGLWSYLPAE</sequence>
<keyword evidence="1" id="KW-0812">Transmembrane</keyword>
<reference evidence="2 4" key="1">
    <citation type="journal article" date="2018" name="Elife">
        <title>Discovery and characterization of a prevalent human gut bacterial enzyme sufficient for the inactivation of a family of plant toxins.</title>
        <authorList>
            <person name="Koppel N."/>
            <person name="Bisanz J.E."/>
            <person name="Pandelia M.E."/>
            <person name="Turnbaugh P.J."/>
            <person name="Balskus E.P."/>
        </authorList>
    </citation>
    <scope>NUCLEOTIDE SEQUENCE [LARGE SCALE GENOMIC DNA]</scope>
    <source>
        <strain evidence="2 4">DSM 16107</strain>
    </source>
</reference>